<dbReference type="AlphaFoldDB" id="A0A6A4GLN2"/>
<sequence length="171" mass="18948">MLNSKFEALNNLQYQIFIKFLFTIYVSFCPTQQVAPATIAVDPLDCPENGAAQLAGSIDQWVDQALTGPYLGRVSEVGPVHAGVVREFQGRRRKISLNRDMDIDDSIPLTTNTTLPMSCTYAGTWRRREENKIPGLTLEDPRLEQATLKLEDPQIVLQGNALIGSPVLTSN</sequence>
<accession>A0A6A4GLN2</accession>
<gene>
    <name evidence="1" type="ORF">BT96DRAFT_949314</name>
</gene>
<protein>
    <submittedName>
        <fullName evidence="1">Uncharacterized protein</fullName>
    </submittedName>
</protein>
<keyword evidence="2" id="KW-1185">Reference proteome</keyword>
<organism evidence="1 2">
    <name type="scientific">Gymnopus androsaceus JB14</name>
    <dbReference type="NCBI Taxonomy" id="1447944"/>
    <lineage>
        <taxon>Eukaryota</taxon>
        <taxon>Fungi</taxon>
        <taxon>Dikarya</taxon>
        <taxon>Basidiomycota</taxon>
        <taxon>Agaricomycotina</taxon>
        <taxon>Agaricomycetes</taxon>
        <taxon>Agaricomycetidae</taxon>
        <taxon>Agaricales</taxon>
        <taxon>Marasmiineae</taxon>
        <taxon>Omphalotaceae</taxon>
        <taxon>Gymnopus</taxon>
    </lineage>
</organism>
<proteinExistence type="predicted"/>
<dbReference type="EMBL" id="ML769906">
    <property type="protein sequence ID" value="KAE9386165.1"/>
    <property type="molecule type" value="Genomic_DNA"/>
</dbReference>
<evidence type="ECO:0000313" key="2">
    <source>
        <dbReference type="Proteomes" id="UP000799118"/>
    </source>
</evidence>
<dbReference type="Proteomes" id="UP000799118">
    <property type="component" value="Unassembled WGS sequence"/>
</dbReference>
<name>A0A6A4GLN2_9AGAR</name>
<reference evidence="1" key="1">
    <citation type="journal article" date="2019" name="Environ. Microbiol.">
        <title>Fungal ecological strategies reflected in gene transcription - a case study of two litter decomposers.</title>
        <authorList>
            <person name="Barbi F."/>
            <person name="Kohler A."/>
            <person name="Barry K."/>
            <person name="Baskaran P."/>
            <person name="Daum C."/>
            <person name="Fauchery L."/>
            <person name="Ihrmark K."/>
            <person name="Kuo A."/>
            <person name="LaButti K."/>
            <person name="Lipzen A."/>
            <person name="Morin E."/>
            <person name="Grigoriev I.V."/>
            <person name="Henrissat B."/>
            <person name="Lindahl B."/>
            <person name="Martin F."/>
        </authorList>
    </citation>
    <scope>NUCLEOTIDE SEQUENCE</scope>
    <source>
        <strain evidence="1">JB14</strain>
    </source>
</reference>
<evidence type="ECO:0000313" key="1">
    <source>
        <dbReference type="EMBL" id="KAE9386165.1"/>
    </source>
</evidence>